<name>A0A6C0ITP2_9ZZZZ</name>
<proteinExistence type="predicted"/>
<protein>
    <submittedName>
        <fullName evidence="1">Uncharacterized protein</fullName>
    </submittedName>
</protein>
<reference evidence="1" key="1">
    <citation type="journal article" date="2020" name="Nature">
        <title>Giant virus diversity and host interactions through global metagenomics.</title>
        <authorList>
            <person name="Schulz F."/>
            <person name="Roux S."/>
            <person name="Paez-Espino D."/>
            <person name="Jungbluth S."/>
            <person name="Walsh D.A."/>
            <person name="Denef V.J."/>
            <person name="McMahon K.D."/>
            <person name="Konstantinidis K.T."/>
            <person name="Eloe-Fadrosh E.A."/>
            <person name="Kyrpides N.C."/>
            <person name="Woyke T."/>
        </authorList>
    </citation>
    <scope>NUCLEOTIDE SEQUENCE</scope>
    <source>
        <strain evidence="1">GVMAG-M-3300024261-37</strain>
    </source>
</reference>
<accession>A0A6C0ITP2</accession>
<evidence type="ECO:0000313" key="1">
    <source>
        <dbReference type="EMBL" id="QHT95197.1"/>
    </source>
</evidence>
<dbReference type="AlphaFoldDB" id="A0A6C0ITP2"/>
<sequence>MPRRHSSMGVFQPTHNMTITNTRVNKTGLNQQKALQNKFQYFIDKYITSQYVDNYNINDTTLQAYDTQYGQFIENQLQKFTGYNLSSEDNIWFQNNAKTYSDLVKNARQGFIIQQANQQQHAEIETLNNTITQLQQNLLDGNVQKSYQAPLMAEIDSDVSLDMRYWFYIKQFGPPDNGIFDPVKLAQFVFTDPNTGQAIPDQNSIQYANGDTNQGPDWSNGDTDPLLVNENITASNTDFDSGFNDDGNNNFWQ</sequence>
<dbReference type="EMBL" id="MN740236">
    <property type="protein sequence ID" value="QHT95197.1"/>
    <property type="molecule type" value="Genomic_DNA"/>
</dbReference>
<organism evidence="1">
    <name type="scientific">viral metagenome</name>
    <dbReference type="NCBI Taxonomy" id="1070528"/>
    <lineage>
        <taxon>unclassified sequences</taxon>
        <taxon>metagenomes</taxon>
        <taxon>organismal metagenomes</taxon>
    </lineage>
</organism>